<accession>A0ABM0WNS0</accession>
<keyword evidence="2" id="KW-1185">Reference proteome</keyword>
<feature type="compositionally biased region" description="Polar residues" evidence="1">
    <location>
        <begin position="194"/>
        <end position="208"/>
    </location>
</feature>
<dbReference type="GeneID" id="104753189"/>
<dbReference type="PANTHER" id="PTHR47481:SF22">
    <property type="entry name" value="RETROTRANSPOSON GAG DOMAIN-CONTAINING PROTEIN"/>
    <property type="match status" value="1"/>
</dbReference>
<reference evidence="3" key="2">
    <citation type="submission" date="2025-08" db="UniProtKB">
        <authorList>
            <consortium name="RefSeq"/>
        </authorList>
    </citation>
    <scope>IDENTIFICATION</scope>
    <source>
        <tissue evidence="3">Leaf</tissue>
    </source>
</reference>
<evidence type="ECO:0000313" key="2">
    <source>
        <dbReference type="Proteomes" id="UP000694864"/>
    </source>
</evidence>
<protein>
    <submittedName>
        <fullName evidence="3">Uncharacterized protein LOC104753189</fullName>
    </submittedName>
</protein>
<sequence>MSNVTKLTTSNYLMWSRQVQTLLDGYDLVPFLDPATAKPDSTIITNGVTTANPAFTIWKRQDKLIYITLLGAISTSVQPLLSRASTDADIWTTLTTTYTNLSRGHIRQLKQQLDESHEDQIDYILGGHPEDYKSIVDQTEARDTPPTLPELHEKLLNHEVKLLASAPAAPPSFPISANFTNHHRRPFSKFNNHHPVQSQSTWHNSPQNDNRRSPRPYLGRYQICGTQGHSTKRCPQFQSP</sequence>
<evidence type="ECO:0000256" key="1">
    <source>
        <dbReference type="SAM" id="MobiDB-lite"/>
    </source>
</evidence>
<dbReference type="Proteomes" id="UP000694864">
    <property type="component" value="Chromosome 16"/>
</dbReference>
<proteinExistence type="predicted"/>
<feature type="region of interest" description="Disordered" evidence="1">
    <location>
        <begin position="174"/>
        <end position="240"/>
    </location>
</feature>
<dbReference type="PANTHER" id="PTHR47481">
    <property type="match status" value="1"/>
</dbReference>
<organism evidence="2 3">
    <name type="scientific">Camelina sativa</name>
    <name type="common">False flax</name>
    <name type="synonym">Myagrum sativum</name>
    <dbReference type="NCBI Taxonomy" id="90675"/>
    <lineage>
        <taxon>Eukaryota</taxon>
        <taxon>Viridiplantae</taxon>
        <taxon>Streptophyta</taxon>
        <taxon>Embryophyta</taxon>
        <taxon>Tracheophyta</taxon>
        <taxon>Spermatophyta</taxon>
        <taxon>Magnoliopsida</taxon>
        <taxon>eudicotyledons</taxon>
        <taxon>Gunneridae</taxon>
        <taxon>Pentapetalae</taxon>
        <taxon>rosids</taxon>
        <taxon>malvids</taxon>
        <taxon>Brassicales</taxon>
        <taxon>Brassicaceae</taxon>
        <taxon>Camelineae</taxon>
        <taxon>Camelina</taxon>
    </lineage>
</organism>
<reference evidence="2" key="1">
    <citation type="journal article" date="2014" name="Nat. Commun.">
        <title>The emerging biofuel crop Camelina sativa retains a highly undifferentiated hexaploid genome structure.</title>
        <authorList>
            <person name="Kagale S."/>
            <person name="Koh C."/>
            <person name="Nixon J."/>
            <person name="Bollina V."/>
            <person name="Clarke W.E."/>
            <person name="Tuteja R."/>
            <person name="Spillane C."/>
            <person name="Robinson S.J."/>
            <person name="Links M.G."/>
            <person name="Clarke C."/>
            <person name="Higgins E.E."/>
            <person name="Huebert T."/>
            <person name="Sharpe A.G."/>
            <person name="Parkin I.A."/>
        </authorList>
    </citation>
    <scope>NUCLEOTIDE SEQUENCE [LARGE SCALE GENOMIC DNA]</scope>
    <source>
        <strain evidence="2">cv. DH55</strain>
    </source>
</reference>
<gene>
    <name evidence="3" type="primary">LOC104753189</name>
</gene>
<name>A0ABM0WNS0_CAMSA</name>
<evidence type="ECO:0000313" key="3">
    <source>
        <dbReference type="RefSeq" id="XP_010473780.1"/>
    </source>
</evidence>
<dbReference type="RefSeq" id="XP_010473780.1">
    <property type="nucleotide sequence ID" value="XM_010475478.1"/>
</dbReference>